<evidence type="ECO:0000313" key="1">
    <source>
        <dbReference type="EMBL" id="KAK4373922.1"/>
    </source>
</evidence>
<reference evidence="1" key="1">
    <citation type="submission" date="2023-12" db="EMBL/GenBank/DDBJ databases">
        <title>Genome assembly of Anisodus tanguticus.</title>
        <authorList>
            <person name="Wang Y.-J."/>
        </authorList>
    </citation>
    <scope>NUCLEOTIDE SEQUENCE</scope>
    <source>
        <strain evidence="1">KB-2021</strain>
        <tissue evidence="1">Leaf</tissue>
    </source>
</reference>
<proteinExistence type="predicted"/>
<keyword evidence="2" id="KW-1185">Reference proteome</keyword>
<organism evidence="1 2">
    <name type="scientific">Anisodus tanguticus</name>
    <dbReference type="NCBI Taxonomy" id="243964"/>
    <lineage>
        <taxon>Eukaryota</taxon>
        <taxon>Viridiplantae</taxon>
        <taxon>Streptophyta</taxon>
        <taxon>Embryophyta</taxon>
        <taxon>Tracheophyta</taxon>
        <taxon>Spermatophyta</taxon>
        <taxon>Magnoliopsida</taxon>
        <taxon>eudicotyledons</taxon>
        <taxon>Gunneridae</taxon>
        <taxon>Pentapetalae</taxon>
        <taxon>asterids</taxon>
        <taxon>lamiids</taxon>
        <taxon>Solanales</taxon>
        <taxon>Solanaceae</taxon>
        <taxon>Solanoideae</taxon>
        <taxon>Hyoscyameae</taxon>
        <taxon>Anisodus</taxon>
    </lineage>
</organism>
<evidence type="ECO:0000313" key="2">
    <source>
        <dbReference type="Proteomes" id="UP001291623"/>
    </source>
</evidence>
<dbReference type="PANTHER" id="PTHR34682:SF16">
    <property type="entry name" value="AT HOOK MOTIF-CONTAINING PROTEIN"/>
    <property type="match status" value="1"/>
</dbReference>
<dbReference type="AlphaFoldDB" id="A0AAE1SR90"/>
<gene>
    <name evidence="1" type="ORF">RND71_004599</name>
</gene>
<evidence type="ECO:0008006" key="3">
    <source>
        <dbReference type="Google" id="ProtNLM"/>
    </source>
</evidence>
<dbReference type="InterPro" id="IPR045881">
    <property type="entry name" value="MNM1-like"/>
</dbReference>
<comment type="caution">
    <text evidence="1">The sequence shown here is derived from an EMBL/GenBank/DDBJ whole genome shotgun (WGS) entry which is preliminary data.</text>
</comment>
<protein>
    <recommendedName>
        <fullName evidence="3">AT hook motif-containing protein</fullName>
    </recommendedName>
</protein>
<sequence length="352" mass="37757">MSQPIQGDSSYTAVTLPIKRGRGRPRKDNNLKRVKTAQFPPGFGQIKEIRPQQVDTVNAANDGMIGQAVTGVIEATLDAGYVLSVRIGDSNTNFRGIVFKPGHFDPVTAENDVAPNVQMIKRNDIHLPLRNQVQVHGHDQSLNMPQLNVSPPTTAPSVPLVGARGAVVPVVLQPVNPTNGFPPTMQAPPDSSQAAHMTVAPLVMLPPNGLLTTSQVTQVGNQEALVTGQDRDGFEPIVSNNTCKPVGVTKGIQGSLSPNTNNKDYEASHKLSAGNLSVVLERDIGDMNELPSIETTDPINSPPPTRITSISKPLMNYGIGRMTELLQAVQENLMENQVLHAGESSIGNEYRN</sequence>
<name>A0AAE1SR90_9SOLA</name>
<accession>A0AAE1SR90</accession>
<dbReference type="EMBL" id="JAVYJV010000003">
    <property type="protein sequence ID" value="KAK4373922.1"/>
    <property type="molecule type" value="Genomic_DNA"/>
</dbReference>
<dbReference type="PANTHER" id="PTHR34682">
    <property type="entry name" value="AT HOOK MOTIF-CONTAINING PROTEIN"/>
    <property type="match status" value="1"/>
</dbReference>
<dbReference type="Proteomes" id="UP001291623">
    <property type="component" value="Unassembled WGS sequence"/>
</dbReference>